<feature type="non-terminal residue" evidence="5">
    <location>
        <position position="1"/>
    </location>
</feature>
<dbReference type="EMBL" id="JBHTNZ010000232">
    <property type="protein sequence ID" value="MFD1464413.1"/>
    <property type="molecule type" value="Genomic_DNA"/>
</dbReference>
<evidence type="ECO:0000313" key="5">
    <source>
        <dbReference type="EMBL" id="MFD1464413.1"/>
    </source>
</evidence>
<dbReference type="PANTHER" id="PTHR43261">
    <property type="entry name" value="TRANSLATION ELONGATION FACTOR G-RELATED"/>
    <property type="match status" value="1"/>
</dbReference>
<dbReference type="GO" id="GO:0003746">
    <property type="term" value="F:translation elongation factor activity"/>
    <property type="evidence" value="ECO:0007669"/>
    <property type="project" value="UniProtKB-KW"/>
</dbReference>
<dbReference type="InterPro" id="IPR041095">
    <property type="entry name" value="EFG_II"/>
</dbReference>
<proteinExistence type="predicted"/>
<evidence type="ECO:0000256" key="1">
    <source>
        <dbReference type="ARBA" id="ARBA00022741"/>
    </source>
</evidence>
<name>A0ABW4DKT7_9BACL</name>
<dbReference type="Gene3D" id="3.30.70.240">
    <property type="match status" value="1"/>
</dbReference>
<dbReference type="InterPro" id="IPR005517">
    <property type="entry name" value="Transl_elong_EFG/EF2_IV"/>
</dbReference>
<keyword evidence="6" id="KW-1185">Reference proteome</keyword>
<dbReference type="Pfam" id="PF14492">
    <property type="entry name" value="EFG_III"/>
    <property type="match status" value="1"/>
</dbReference>
<dbReference type="CDD" id="cd01434">
    <property type="entry name" value="EFG_mtEFG1_IV"/>
    <property type="match status" value="1"/>
</dbReference>
<sequence length="186" mass="20228">TGETLIAGMGELHLDIMVDRMKREFKVAAKIGEPQVAYRETFTKQASAEGRFVRQSGGKGQYGDVWVEFTPNDEGKGFEFEDAIVGGVVPREYIPAVEQGLKEAMENGVLAGYPLIDVKAKLYDGSYHEVDSSEAAFKVAASLALRNASKAAGAVILEPIMHVEVVAPEEYFGDIMGQITARRGRV</sequence>
<dbReference type="InterPro" id="IPR035647">
    <property type="entry name" value="EFG_III/V"/>
</dbReference>
<organism evidence="5 6">
    <name type="scientific">Paenibacillus farraposensis</name>
    <dbReference type="NCBI Taxonomy" id="2807095"/>
    <lineage>
        <taxon>Bacteria</taxon>
        <taxon>Bacillati</taxon>
        <taxon>Bacillota</taxon>
        <taxon>Bacilli</taxon>
        <taxon>Bacillales</taxon>
        <taxon>Paenibacillaceae</taxon>
        <taxon>Paenibacillus</taxon>
    </lineage>
</organism>
<dbReference type="SMART" id="SM00889">
    <property type="entry name" value="EFG_IV"/>
    <property type="match status" value="1"/>
</dbReference>
<dbReference type="Pfam" id="PF00679">
    <property type="entry name" value="EFG_C"/>
    <property type="match status" value="1"/>
</dbReference>
<feature type="non-terminal residue" evidence="5">
    <location>
        <position position="186"/>
    </location>
</feature>
<dbReference type="InterPro" id="IPR014721">
    <property type="entry name" value="Ribsml_uS5_D2-typ_fold_subgr"/>
</dbReference>
<keyword evidence="1" id="KW-0547">Nucleotide-binding</keyword>
<accession>A0ABW4DKT7</accession>
<feature type="domain" description="Translation elongation factor EFG/EF2" evidence="4">
    <location>
        <begin position="35"/>
        <end position="153"/>
    </location>
</feature>
<dbReference type="SUPFAM" id="SSF54211">
    <property type="entry name" value="Ribosomal protein S5 domain 2-like"/>
    <property type="match status" value="1"/>
</dbReference>
<dbReference type="InterPro" id="IPR020568">
    <property type="entry name" value="Ribosomal_Su5_D2-typ_SF"/>
</dbReference>
<dbReference type="Pfam" id="PF03764">
    <property type="entry name" value="EFG_IV"/>
    <property type="match status" value="1"/>
</dbReference>
<keyword evidence="3" id="KW-0342">GTP-binding</keyword>
<reference evidence="6" key="1">
    <citation type="journal article" date="2019" name="Int. J. Syst. Evol. Microbiol.">
        <title>The Global Catalogue of Microorganisms (GCM) 10K type strain sequencing project: providing services to taxonomists for standard genome sequencing and annotation.</title>
        <authorList>
            <consortium name="The Broad Institute Genomics Platform"/>
            <consortium name="The Broad Institute Genome Sequencing Center for Infectious Disease"/>
            <person name="Wu L."/>
            <person name="Ma J."/>
        </authorList>
    </citation>
    <scope>NUCLEOTIDE SEQUENCE [LARGE SCALE GENOMIC DNA]</scope>
    <source>
        <strain evidence="6">CCM 9147</strain>
    </source>
</reference>
<evidence type="ECO:0000256" key="2">
    <source>
        <dbReference type="ARBA" id="ARBA00022917"/>
    </source>
</evidence>
<comment type="caution">
    <text evidence="5">The sequence shown here is derived from an EMBL/GenBank/DDBJ whole genome shotgun (WGS) entry which is preliminary data.</text>
</comment>
<evidence type="ECO:0000259" key="4">
    <source>
        <dbReference type="SMART" id="SM00889"/>
    </source>
</evidence>
<protein>
    <submittedName>
        <fullName evidence="5">Elongation factor G</fullName>
    </submittedName>
</protein>
<keyword evidence="5" id="KW-0251">Elongation factor</keyword>
<gene>
    <name evidence="5" type="primary">fusA</name>
    <name evidence="5" type="ORF">ACFQ5D_24635</name>
</gene>
<dbReference type="Gene3D" id="3.30.70.870">
    <property type="entry name" value="Elongation Factor G (Translational Gtpase), domain 3"/>
    <property type="match status" value="1"/>
</dbReference>
<evidence type="ECO:0000313" key="6">
    <source>
        <dbReference type="Proteomes" id="UP001597340"/>
    </source>
</evidence>
<dbReference type="Gene3D" id="3.30.230.10">
    <property type="match status" value="1"/>
</dbReference>
<dbReference type="InterPro" id="IPR047872">
    <property type="entry name" value="EFG_IV"/>
</dbReference>
<evidence type="ECO:0000256" key="3">
    <source>
        <dbReference type="ARBA" id="ARBA00023134"/>
    </source>
</evidence>
<dbReference type="PANTHER" id="PTHR43261:SF1">
    <property type="entry name" value="RIBOSOME-RELEASING FACTOR 2, MITOCHONDRIAL"/>
    <property type="match status" value="1"/>
</dbReference>
<dbReference type="InterPro" id="IPR000640">
    <property type="entry name" value="EFG_V-like"/>
</dbReference>
<dbReference type="Proteomes" id="UP001597340">
    <property type="component" value="Unassembled WGS sequence"/>
</dbReference>
<dbReference type="SUPFAM" id="SSF54980">
    <property type="entry name" value="EF-G C-terminal domain-like"/>
    <property type="match status" value="2"/>
</dbReference>
<keyword evidence="2" id="KW-0648">Protein biosynthesis</keyword>